<dbReference type="SUPFAM" id="SSF48230">
    <property type="entry name" value="Chondroitin AC/alginate lyase"/>
    <property type="match status" value="1"/>
</dbReference>
<keyword evidence="4" id="KW-0456">Lyase</keyword>
<feature type="domain" description="Heparinase II/III-like C-terminal" evidence="5">
    <location>
        <begin position="349"/>
        <end position="550"/>
    </location>
</feature>
<evidence type="ECO:0000256" key="1">
    <source>
        <dbReference type="ARBA" id="ARBA00004418"/>
    </source>
</evidence>
<dbReference type="GO" id="GO:0016829">
    <property type="term" value="F:lyase activity"/>
    <property type="evidence" value="ECO:0007669"/>
    <property type="project" value="UniProtKB-KW"/>
</dbReference>
<evidence type="ECO:0000313" key="8">
    <source>
        <dbReference type="Proteomes" id="UP000284178"/>
    </source>
</evidence>
<dbReference type="Gene3D" id="2.70.98.70">
    <property type="match status" value="1"/>
</dbReference>
<keyword evidence="2" id="KW-0732">Signal</keyword>
<proteinExistence type="predicted"/>
<gene>
    <name evidence="7" type="ORF">DWY25_01405</name>
</gene>
<dbReference type="GeneID" id="83014065"/>
<comment type="caution">
    <text evidence="7">The sequence shown here is derived from an EMBL/GenBank/DDBJ whole genome shotgun (WGS) entry which is preliminary data.</text>
</comment>
<sequence>MKIEEIRNSWRQLVAQKELKQVSELLRQSPEREKLMQRGRELCAHTFVFDHPWDMERCLTPHTMETMNWNQVFNDDEEWTFMLNRMDYWSALAKAALISQDTRYLDQAKDFLLNWIEQHPRIEPSLSTRTLDTGIRVVNMLECAMLLEASEKLSDEELTLILTSVENQLAYLKANYIEKYTLSNWGSIQTCGMIVCSAMMGKDPLQDEVYRWALEELETQMQIQIGMDGMLWEQSTMYHVEVLNNVLRVLDYAQFYPIPLTDEIREKAHAMTRALMHMMMPDHQIETFGDSDRVNAEDVMNKGAILFDDPQLRAMGSDHGDSDLLLNSGMPAWRKLQTLPKQTPKTLLYAGQDCGIVVRRSDFGRSAEWMMVLNGELGSGHGHSDNLHYSIIHQGLPFVIDPGRFTYREDHPVRVELKGMSAHNTVILDDQPGSVPDSSWTYQRFLRPLATLIRDTPEGLYWEGGVLTEQPQMTHIRKLIMLPQGCWVVCDEIFCEGGHTVVSRIQLDPQVEVSGNDSDWQLKQGTVKLNYHHEGLPVSVEQGPCSLRYNELQDHKIFASRGTMHGSLFQDELFYGEDFRLEPAEVVQPDRGKLPEEEVSAWRFVRGGESYTCGIFHQQLYRGKKILYCEGLPLHNQACLIIKKAGLKKLIRLK</sequence>
<evidence type="ECO:0000256" key="4">
    <source>
        <dbReference type="ARBA" id="ARBA00023239"/>
    </source>
</evidence>
<name>A0A412G6R8_9FIRM</name>
<dbReference type="InterPro" id="IPR008929">
    <property type="entry name" value="Chondroitin_lyas"/>
</dbReference>
<dbReference type="AlphaFoldDB" id="A0A412G6R8"/>
<dbReference type="RefSeq" id="WP_117892779.1">
    <property type="nucleotide sequence ID" value="NZ_CABJCV010000001.1"/>
</dbReference>
<dbReference type="Pfam" id="PF16889">
    <property type="entry name" value="Hepar_II_III_N"/>
    <property type="match status" value="1"/>
</dbReference>
<evidence type="ECO:0000259" key="6">
    <source>
        <dbReference type="Pfam" id="PF16889"/>
    </source>
</evidence>
<dbReference type="Pfam" id="PF07940">
    <property type="entry name" value="Hepar_II_III_C"/>
    <property type="match status" value="1"/>
</dbReference>
<evidence type="ECO:0000313" key="7">
    <source>
        <dbReference type="EMBL" id="RGR76981.1"/>
    </source>
</evidence>
<keyword evidence="8" id="KW-1185">Reference proteome</keyword>
<evidence type="ECO:0000256" key="2">
    <source>
        <dbReference type="ARBA" id="ARBA00022729"/>
    </source>
</evidence>
<accession>A0A412G6R8</accession>
<organism evidence="7 8">
    <name type="scientific">Holdemania filiformis</name>
    <dbReference type="NCBI Taxonomy" id="61171"/>
    <lineage>
        <taxon>Bacteria</taxon>
        <taxon>Bacillati</taxon>
        <taxon>Bacillota</taxon>
        <taxon>Erysipelotrichia</taxon>
        <taxon>Erysipelotrichales</taxon>
        <taxon>Erysipelotrichaceae</taxon>
        <taxon>Holdemania</taxon>
    </lineage>
</organism>
<dbReference type="EMBL" id="QRUP01000001">
    <property type="protein sequence ID" value="RGR76981.1"/>
    <property type="molecule type" value="Genomic_DNA"/>
</dbReference>
<dbReference type="PANTHER" id="PTHR39210">
    <property type="entry name" value="HEPARIN-SULFATE LYASE"/>
    <property type="match status" value="1"/>
</dbReference>
<keyword evidence="3" id="KW-0574">Periplasm</keyword>
<evidence type="ECO:0000259" key="5">
    <source>
        <dbReference type="Pfam" id="PF07940"/>
    </source>
</evidence>
<evidence type="ECO:0000256" key="3">
    <source>
        <dbReference type="ARBA" id="ARBA00022764"/>
    </source>
</evidence>
<dbReference type="InterPro" id="IPR031680">
    <property type="entry name" value="Hepar_II_III_N"/>
</dbReference>
<dbReference type="Gene3D" id="1.50.10.100">
    <property type="entry name" value="Chondroitin AC/alginate lyase"/>
    <property type="match status" value="1"/>
</dbReference>
<dbReference type="InterPro" id="IPR012480">
    <property type="entry name" value="Hepar_II_III_C"/>
</dbReference>
<reference evidence="7 8" key="1">
    <citation type="submission" date="2018-08" db="EMBL/GenBank/DDBJ databases">
        <title>A genome reference for cultivated species of the human gut microbiota.</title>
        <authorList>
            <person name="Zou Y."/>
            <person name="Xue W."/>
            <person name="Luo G."/>
        </authorList>
    </citation>
    <scope>NUCLEOTIDE SEQUENCE [LARGE SCALE GENOMIC DNA]</scope>
    <source>
        <strain evidence="7 8">AF24-29</strain>
    </source>
</reference>
<dbReference type="PANTHER" id="PTHR39210:SF1">
    <property type="entry name" value="HEPARIN-SULFATE LYASE"/>
    <property type="match status" value="1"/>
</dbReference>
<protein>
    <submittedName>
        <fullName evidence="7">Uncharacterized protein</fullName>
    </submittedName>
</protein>
<dbReference type="Proteomes" id="UP000284178">
    <property type="component" value="Unassembled WGS sequence"/>
</dbReference>
<comment type="subcellular location">
    <subcellularLocation>
        <location evidence="1">Periplasm</location>
    </subcellularLocation>
</comment>
<dbReference type="GO" id="GO:0042597">
    <property type="term" value="C:periplasmic space"/>
    <property type="evidence" value="ECO:0007669"/>
    <property type="project" value="UniProtKB-SubCell"/>
</dbReference>
<feature type="domain" description="Heparin-sulfate lyase N-terminal" evidence="6">
    <location>
        <begin position="63"/>
        <end position="301"/>
    </location>
</feature>